<dbReference type="Proteomes" id="UP000000851">
    <property type="component" value="Chromosome"/>
</dbReference>
<dbReference type="eggNOG" id="ENOG5031NTJ">
    <property type="taxonomic scope" value="Bacteria"/>
</dbReference>
<evidence type="ECO:0000256" key="1">
    <source>
        <dbReference type="SAM" id="MobiDB-lite"/>
    </source>
</evidence>
<feature type="compositionally biased region" description="Low complexity" evidence="1">
    <location>
        <begin position="69"/>
        <end position="78"/>
    </location>
</feature>
<name>C7Q7L7_CATAD</name>
<dbReference type="InParanoid" id="C7Q7L7"/>
<evidence type="ECO:0000313" key="2">
    <source>
        <dbReference type="EMBL" id="ACU72210.1"/>
    </source>
</evidence>
<dbReference type="HOGENOM" id="CLU_1288307_0_0_11"/>
<proteinExistence type="predicted"/>
<reference evidence="2 3" key="1">
    <citation type="journal article" date="2009" name="Stand. Genomic Sci.">
        <title>Complete genome sequence of Catenulispora acidiphila type strain (ID 139908).</title>
        <authorList>
            <person name="Copeland A."/>
            <person name="Lapidus A."/>
            <person name="Glavina Del Rio T."/>
            <person name="Nolan M."/>
            <person name="Lucas S."/>
            <person name="Chen F."/>
            <person name="Tice H."/>
            <person name="Cheng J.F."/>
            <person name="Bruce D."/>
            <person name="Goodwin L."/>
            <person name="Pitluck S."/>
            <person name="Mikhailova N."/>
            <person name="Pati A."/>
            <person name="Ivanova N."/>
            <person name="Mavromatis K."/>
            <person name="Chen A."/>
            <person name="Palaniappan K."/>
            <person name="Chain P."/>
            <person name="Land M."/>
            <person name="Hauser L."/>
            <person name="Chang Y.J."/>
            <person name="Jeffries C.D."/>
            <person name="Chertkov O."/>
            <person name="Brettin T."/>
            <person name="Detter J.C."/>
            <person name="Han C."/>
            <person name="Ali Z."/>
            <person name="Tindall B.J."/>
            <person name="Goker M."/>
            <person name="Bristow J."/>
            <person name="Eisen J.A."/>
            <person name="Markowitz V."/>
            <person name="Hugenholtz P."/>
            <person name="Kyrpides N.C."/>
            <person name="Klenk H.P."/>
        </authorList>
    </citation>
    <scope>NUCLEOTIDE SEQUENCE [LARGE SCALE GENOMIC DNA]</scope>
    <source>
        <strain evidence="3">DSM 44928 / JCM 14897 / NBRC 102108 / NRRL B-24433 / ID139908</strain>
    </source>
</reference>
<dbReference type="EMBL" id="CP001700">
    <property type="protein sequence ID" value="ACU72210.1"/>
    <property type="molecule type" value="Genomic_DNA"/>
</dbReference>
<evidence type="ECO:0000313" key="3">
    <source>
        <dbReference type="Proteomes" id="UP000000851"/>
    </source>
</evidence>
<organism evidence="2 3">
    <name type="scientific">Catenulispora acidiphila (strain DSM 44928 / JCM 14897 / NBRC 102108 / NRRL B-24433 / ID139908)</name>
    <dbReference type="NCBI Taxonomy" id="479433"/>
    <lineage>
        <taxon>Bacteria</taxon>
        <taxon>Bacillati</taxon>
        <taxon>Actinomycetota</taxon>
        <taxon>Actinomycetes</taxon>
        <taxon>Catenulisporales</taxon>
        <taxon>Catenulisporaceae</taxon>
        <taxon>Catenulispora</taxon>
    </lineage>
</organism>
<dbReference type="STRING" id="479433.Caci_3303"/>
<accession>C7Q7L7</accession>
<feature type="region of interest" description="Disordered" evidence="1">
    <location>
        <begin position="64"/>
        <end position="97"/>
    </location>
</feature>
<gene>
    <name evidence="2" type="ordered locus">Caci_3303</name>
</gene>
<keyword evidence="3" id="KW-1185">Reference proteome</keyword>
<dbReference type="KEGG" id="cai:Caci_3303"/>
<dbReference type="AlphaFoldDB" id="C7Q7L7"/>
<protein>
    <submittedName>
        <fullName evidence="2">Uncharacterized protein</fullName>
    </submittedName>
</protein>
<sequence length="224" mass="23461">MGRLIGMRDRNGAQIDLARLPDDVARLIADLAPGGKLVITRGGEQVATIVAAGSAPLEGMVIPARSAGDDNFNSTDSTDSTDRTGRTGSTGDDPADDGVMVVATTMKLSDSARTKLSNELGADYIVLDMHSAPSTADVLLVPPISPQLLTNLREMFPVARVVVAELEDPELGINYRGPVRRLIDSGAELYLASTNVPHLARQLGEAVAAGGALGAGRHLRLELE</sequence>